<keyword evidence="11" id="KW-0407">Ion channel</keyword>
<keyword evidence="10 13" id="KW-0472">Membrane</keyword>
<comment type="caution">
    <text evidence="14">The sequence shown here is derived from an EMBL/GenBank/DDBJ whole genome shotgun (WGS) entry which is preliminary data.</text>
</comment>
<evidence type="ECO:0000256" key="13">
    <source>
        <dbReference type="SAM" id="Phobius"/>
    </source>
</evidence>
<feature type="transmembrane region" description="Helical" evidence="13">
    <location>
        <begin position="187"/>
        <end position="204"/>
    </location>
</feature>
<evidence type="ECO:0000256" key="7">
    <source>
        <dbReference type="ARBA" id="ARBA00022958"/>
    </source>
</evidence>
<evidence type="ECO:0000313" key="14">
    <source>
        <dbReference type="EMBL" id="MDQ0464783.1"/>
    </source>
</evidence>
<keyword evidence="4" id="KW-0633">Potassium transport</keyword>
<keyword evidence="7" id="KW-0630">Potassium</keyword>
<dbReference type="InterPro" id="IPR010617">
    <property type="entry name" value="TMEM175-like"/>
</dbReference>
<feature type="transmembrane region" description="Helical" evidence="13">
    <location>
        <begin position="89"/>
        <end position="108"/>
    </location>
</feature>
<keyword evidence="5 13" id="KW-0812">Transmembrane</keyword>
<evidence type="ECO:0000256" key="1">
    <source>
        <dbReference type="ARBA" id="ARBA00004141"/>
    </source>
</evidence>
<evidence type="ECO:0000256" key="12">
    <source>
        <dbReference type="ARBA" id="ARBA00034430"/>
    </source>
</evidence>
<comment type="subcellular location">
    <subcellularLocation>
        <location evidence="1">Membrane</location>
        <topology evidence="1">Multi-pass membrane protein</topology>
    </subcellularLocation>
</comment>
<feature type="transmembrane region" description="Helical" evidence="13">
    <location>
        <begin position="158"/>
        <end position="181"/>
    </location>
</feature>
<dbReference type="PANTHER" id="PTHR31462:SF5">
    <property type="entry name" value="ENDOSOMAL_LYSOSOMAL PROTON CHANNEL TMEM175"/>
    <property type="match status" value="1"/>
</dbReference>
<feature type="transmembrane region" description="Helical" evidence="13">
    <location>
        <begin position="123"/>
        <end position="146"/>
    </location>
</feature>
<organism evidence="14 15">
    <name type="scientific">Caulobacter ginsengisoli</name>
    <dbReference type="NCBI Taxonomy" id="400775"/>
    <lineage>
        <taxon>Bacteria</taxon>
        <taxon>Pseudomonadati</taxon>
        <taxon>Pseudomonadota</taxon>
        <taxon>Alphaproteobacteria</taxon>
        <taxon>Caulobacterales</taxon>
        <taxon>Caulobacteraceae</taxon>
        <taxon>Caulobacter</taxon>
    </lineage>
</organism>
<protein>
    <submittedName>
        <fullName evidence="14">Membrane protein</fullName>
    </submittedName>
</protein>
<evidence type="ECO:0000256" key="4">
    <source>
        <dbReference type="ARBA" id="ARBA00022538"/>
    </source>
</evidence>
<comment type="similarity">
    <text evidence="2">Belongs to the TMEM175 family.</text>
</comment>
<dbReference type="EMBL" id="JAUSVS010000004">
    <property type="protein sequence ID" value="MDQ0464783.1"/>
    <property type="molecule type" value="Genomic_DNA"/>
</dbReference>
<evidence type="ECO:0000256" key="6">
    <source>
        <dbReference type="ARBA" id="ARBA00022826"/>
    </source>
</evidence>
<dbReference type="Proteomes" id="UP001228905">
    <property type="component" value="Unassembled WGS sequence"/>
</dbReference>
<feature type="transmembrane region" description="Helical" evidence="13">
    <location>
        <begin position="21"/>
        <end position="41"/>
    </location>
</feature>
<name>A0ABU0IRZ5_9CAUL</name>
<evidence type="ECO:0000313" key="15">
    <source>
        <dbReference type="Proteomes" id="UP001228905"/>
    </source>
</evidence>
<dbReference type="RefSeq" id="WP_307349689.1">
    <property type="nucleotide sequence ID" value="NZ_JAUSVS010000004.1"/>
</dbReference>
<keyword evidence="3" id="KW-0813">Transport</keyword>
<keyword evidence="8 13" id="KW-1133">Transmembrane helix</keyword>
<evidence type="ECO:0000256" key="2">
    <source>
        <dbReference type="ARBA" id="ARBA00006920"/>
    </source>
</evidence>
<evidence type="ECO:0000256" key="9">
    <source>
        <dbReference type="ARBA" id="ARBA00023065"/>
    </source>
</evidence>
<keyword evidence="9" id="KW-0406">Ion transport</keyword>
<evidence type="ECO:0000256" key="8">
    <source>
        <dbReference type="ARBA" id="ARBA00022989"/>
    </source>
</evidence>
<reference evidence="14 15" key="1">
    <citation type="submission" date="2023-07" db="EMBL/GenBank/DDBJ databases">
        <title>Genomic Encyclopedia of Type Strains, Phase IV (KMG-IV): sequencing the most valuable type-strain genomes for metagenomic binning, comparative biology and taxonomic classification.</title>
        <authorList>
            <person name="Goeker M."/>
        </authorList>
    </citation>
    <scope>NUCLEOTIDE SEQUENCE [LARGE SCALE GENOMIC DNA]</scope>
    <source>
        <strain evidence="14 15">DSM 18695</strain>
    </source>
</reference>
<keyword evidence="15" id="KW-1185">Reference proteome</keyword>
<gene>
    <name evidence="14" type="ORF">QO010_002567</name>
</gene>
<evidence type="ECO:0000256" key="10">
    <source>
        <dbReference type="ARBA" id="ARBA00023136"/>
    </source>
</evidence>
<sequence length="215" mass="23822">MSMDLLEGHAKGVKDYGLERLIMLSDGVFAIAITLLALEIRPPEKWDFTFIGLIEADAGELIAYVSSFFLIAIYWASHRRTFQRFRRSDGVLTAINFVLLGLITLMPFANRVLAEARLQGDTFMMYMGLVTAVGVSNAALWGYAAFIGDILHEKLSLALKITILLVLLLVPSTMAAAGLMASNPKNWWVVLLLIGFSLSIAFVRRRMEPKKPGKA</sequence>
<accession>A0ABU0IRZ5</accession>
<proteinExistence type="inferred from homology"/>
<evidence type="ECO:0000256" key="5">
    <source>
        <dbReference type="ARBA" id="ARBA00022692"/>
    </source>
</evidence>
<comment type="catalytic activity">
    <reaction evidence="12">
        <text>K(+)(in) = K(+)(out)</text>
        <dbReference type="Rhea" id="RHEA:29463"/>
        <dbReference type="ChEBI" id="CHEBI:29103"/>
    </reaction>
</comment>
<keyword evidence="6" id="KW-0631">Potassium channel</keyword>
<evidence type="ECO:0000256" key="11">
    <source>
        <dbReference type="ARBA" id="ARBA00023303"/>
    </source>
</evidence>
<feature type="transmembrane region" description="Helical" evidence="13">
    <location>
        <begin position="61"/>
        <end position="77"/>
    </location>
</feature>
<dbReference type="PANTHER" id="PTHR31462">
    <property type="entry name" value="ENDOSOMAL/LYSOSOMAL POTASSIUM CHANNEL TMEM175"/>
    <property type="match status" value="1"/>
</dbReference>
<dbReference type="Pfam" id="PF06736">
    <property type="entry name" value="TMEM175"/>
    <property type="match status" value="1"/>
</dbReference>
<evidence type="ECO:0000256" key="3">
    <source>
        <dbReference type="ARBA" id="ARBA00022448"/>
    </source>
</evidence>